<comment type="caution">
    <text evidence="9">The sequence shown here is derived from an EMBL/GenBank/DDBJ whole genome shotgun (WGS) entry which is preliminary data.</text>
</comment>
<feature type="transmembrane region" description="Helical" evidence="7">
    <location>
        <begin position="164"/>
        <end position="183"/>
    </location>
</feature>
<name>A0ABU9DGR9_9BACL</name>
<evidence type="ECO:0000256" key="7">
    <source>
        <dbReference type="RuleBase" id="RU363032"/>
    </source>
</evidence>
<feature type="transmembrane region" description="Helical" evidence="7">
    <location>
        <begin position="214"/>
        <end position="241"/>
    </location>
</feature>
<evidence type="ECO:0000256" key="5">
    <source>
        <dbReference type="ARBA" id="ARBA00022989"/>
    </source>
</evidence>
<evidence type="ECO:0000256" key="3">
    <source>
        <dbReference type="ARBA" id="ARBA00022475"/>
    </source>
</evidence>
<reference evidence="9 10" key="1">
    <citation type="submission" date="2024-04" db="EMBL/GenBank/DDBJ databases">
        <title>draft genome sequnece of Paenibacillus filicis.</title>
        <authorList>
            <person name="Kim D.-U."/>
        </authorList>
    </citation>
    <scope>NUCLEOTIDE SEQUENCE [LARGE SCALE GENOMIC DNA]</scope>
    <source>
        <strain evidence="9 10">KACC14197</strain>
    </source>
</reference>
<feature type="transmembrane region" description="Helical" evidence="7">
    <location>
        <begin position="105"/>
        <end position="125"/>
    </location>
</feature>
<feature type="domain" description="ABC transmembrane type-1" evidence="8">
    <location>
        <begin position="68"/>
        <end position="282"/>
    </location>
</feature>
<dbReference type="Pfam" id="PF00528">
    <property type="entry name" value="BPD_transp_1"/>
    <property type="match status" value="1"/>
</dbReference>
<comment type="similarity">
    <text evidence="7">Belongs to the binding-protein-dependent transport system permease family.</text>
</comment>
<keyword evidence="3" id="KW-1003">Cell membrane</keyword>
<evidence type="ECO:0000259" key="8">
    <source>
        <dbReference type="PROSITE" id="PS50928"/>
    </source>
</evidence>
<evidence type="ECO:0000256" key="4">
    <source>
        <dbReference type="ARBA" id="ARBA00022692"/>
    </source>
</evidence>
<evidence type="ECO:0000256" key="1">
    <source>
        <dbReference type="ARBA" id="ARBA00004651"/>
    </source>
</evidence>
<feature type="transmembrane region" description="Helical" evidence="7">
    <location>
        <begin position="261"/>
        <end position="285"/>
    </location>
</feature>
<organism evidence="9 10">
    <name type="scientific">Paenibacillus filicis</name>
    <dbReference type="NCBI Taxonomy" id="669464"/>
    <lineage>
        <taxon>Bacteria</taxon>
        <taxon>Bacillati</taxon>
        <taxon>Bacillota</taxon>
        <taxon>Bacilli</taxon>
        <taxon>Bacillales</taxon>
        <taxon>Paenibacillaceae</taxon>
        <taxon>Paenibacillus</taxon>
    </lineage>
</organism>
<sequence length="290" mass="32748">MLVTRRTGWIVFLGMLPALVIYIGIALIPIGMSLFYSFFNWDGLSPMRYVGLDNFITILKDMVFWTGVKNNLFMLLTGVFGQLPLGLLFALLLNRSLRGLKLYRSMLFVPVVISTAIVSLTWGMVYRHEAGLLNSILLMLGLDSWIQDWLGSPTFGMPSISLTYIWQNYGFYMVIFLAALQNIPEEIKEAAVMDGATGWKQFWHLTLPMLKETIWVTVVFAISNSFRVFDLIFVMTAGGPAHNTDVMTIYMYNSAFQNMSFGYGSAVSILILLFSLIVIYAANLITRRSS</sequence>
<dbReference type="Proteomes" id="UP001469365">
    <property type="component" value="Unassembled WGS sequence"/>
</dbReference>
<keyword evidence="6 7" id="KW-0472">Membrane</keyword>
<evidence type="ECO:0000313" key="9">
    <source>
        <dbReference type="EMBL" id="MEK8128050.1"/>
    </source>
</evidence>
<evidence type="ECO:0000256" key="6">
    <source>
        <dbReference type="ARBA" id="ARBA00023136"/>
    </source>
</evidence>
<dbReference type="InterPro" id="IPR035906">
    <property type="entry name" value="MetI-like_sf"/>
</dbReference>
<evidence type="ECO:0000313" key="10">
    <source>
        <dbReference type="Proteomes" id="UP001469365"/>
    </source>
</evidence>
<protein>
    <submittedName>
        <fullName evidence="9">Sugar ABC transporter permease</fullName>
    </submittedName>
</protein>
<feature type="transmembrane region" description="Helical" evidence="7">
    <location>
        <begin position="12"/>
        <end position="39"/>
    </location>
</feature>
<keyword evidence="2 7" id="KW-0813">Transport</keyword>
<accession>A0ABU9DGR9</accession>
<dbReference type="InterPro" id="IPR000515">
    <property type="entry name" value="MetI-like"/>
</dbReference>
<keyword evidence="4 7" id="KW-0812">Transmembrane</keyword>
<dbReference type="CDD" id="cd06261">
    <property type="entry name" value="TM_PBP2"/>
    <property type="match status" value="1"/>
</dbReference>
<dbReference type="EMBL" id="JBBPCC010000004">
    <property type="protein sequence ID" value="MEK8128050.1"/>
    <property type="molecule type" value="Genomic_DNA"/>
</dbReference>
<dbReference type="PANTHER" id="PTHR43227">
    <property type="entry name" value="BLL4140 PROTEIN"/>
    <property type="match status" value="1"/>
</dbReference>
<keyword evidence="5 7" id="KW-1133">Transmembrane helix</keyword>
<dbReference type="InterPro" id="IPR050809">
    <property type="entry name" value="UgpAE/MalFG_permease"/>
</dbReference>
<comment type="subcellular location">
    <subcellularLocation>
        <location evidence="1 7">Cell membrane</location>
        <topology evidence="1 7">Multi-pass membrane protein</topology>
    </subcellularLocation>
</comment>
<dbReference type="PROSITE" id="PS50928">
    <property type="entry name" value="ABC_TM1"/>
    <property type="match status" value="1"/>
</dbReference>
<keyword evidence="10" id="KW-1185">Reference proteome</keyword>
<feature type="transmembrane region" description="Helical" evidence="7">
    <location>
        <begin position="72"/>
        <end position="93"/>
    </location>
</feature>
<gene>
    <name evidence="9" type="ORF">WMW72_09065</name>
</gene>
<proteinExistence type="inferred from homology"/>
<dbReference type="SUPFAM" id="SSF161098">
    <property type="entry name" value="MetI-like"/>
    <property type="match status" value="1"/>
</dbReference>
<evidence type="ECO:0000256" key="2">
    <source>
        <dbReference type="ARBA" id="ARBA00022448"/>
    </source>
</evidence>
<dbReference type="Gene3D" id="1.10.3720.10">
    <property type="entry name" value="MetI-like"/>
    <property type="match status" value="1"/>
</dbReference>
<dbReference type="RefSeq" id="WP_341415110.1">
    <property type="nucleotide sequence ID" value="NZ_JBBPCC010000004.1"/>
</dbReference>
<dbReference type="PANTHER" id="PTHR43227:SF11">
    <property type="entry name" value="BLL4140 PROTEIN"/>
    <property type="match status" value="1"/>
</dbReference>